<keyword evidence="2" id="KW-1185">Reference proteome</keyword>
<organism evidence="1 2">
    <name type="scientific">Vaccinium darrowii</name>
    <dbReference type="NCBI Taxonomy" id="229202"/>
    <lineage>
        <taxon>Eukaryota</taxon>
        <taxon>Viridiplantae</taxon>
        <taxon>Streptophyta</taxon>
        <taxon>Embryophyta</taxon>
        <taxon>Tracheophyta</taxon>
        <taxon>Spermatophyta</taxon>
        <taxon>Magnoliopsida</taxon>
        <taxon>eudicotyledons</taxon>
        <taxon>Gunneridae</taxon>
        <taxon>Pentapetalae</taxon>
        <taxon>asterids</taxon>
        <taxon>Ericales</taxon>
        <taxon>Ericaceae</taxon>
        <taxon>Vaccinioideae</taxon>
        <taxon>Vaccinieae</taxon>
        <taxon>Vaccinium</taxon>
    </lineage>
</organism>
<proteinExistence type="predicted"/>
<name>A0ACB7X0K2_9ERIC</name>
<dbReference type="Proteomes" id="UP000828048">
    <property type="component" value="Chromosome 2"/>
</dbReference>
<protein>
    <submittedName>
        <fullName evidence="1">Uncharacterized protein</fullName>
    </submittedName>
</protein>
<dbReference type="EMBL" id="CM037152">
    <property type="protein sequence ID" value="KAH7834065.1"/>
    <property type="molecule type" value="Genomic_DNA"/>
</dbReference>
<gene>
    <name evidence="1" type="ORF">Vadar_012409</name>
</gene>
<evidence type="ECO:0000313" key="2">
    <source>
        <dbReference type="Proteomes" id="UP000828048"/>
    </source>
</evidence>
<accession>A0ACB7X0K2</accession>
<comment type="caution">
    <text evidence="1">The sequence shown here is derived from an EMBL/GenBank/DDBJ whole genome shotgun (WGS) entry which is preliminary data.</text>
</comment>
<reference evidence="1 2" key="1">
    <citation type="journal article" date="2021" name="Hortic Res">
        <title>High-quality reference genome and annotation aids understanding of berry development for evergreen blueberry (Vaccinium darrowii).</title>
        <authorList>
            <person name="Yu J."/>
            <person name="Hulse-Kemp A.M."/>
            <person name="Babiker E."/>
            <person name="Staton M."/>
        </authorList>
    </citation>
    <scope>NUCLEOTIDE SEQUENCE [LARGE SCALE GENOMIC DNA]</scope>
    <source>
        <strain evidence="2">cv. NJ 8807/NJ 8810</strain>
        <tissue evidence="1">Young leaf</tissue>
    </source>
</reference>
<sequence length="118" mass="13654">MTRFLLQLLIIAFLYVSNTLSVEQEVIHVTKNQVHVINDIPNNPEPLRVRCTSHDIDTDVDVHILRKGQELNWTFGPDVSGIALPCHFYWQSKDKFSNVYDGHVRQYCRLPAANVYLC</sequence>
<evidence type="ECO:0000313" key="1">
    <source>
        <dbReference type="EMBL" id="KAH7834065.1"/>
    </source>
</evidence>